<reference evidence="1" key="1">
    <citation type="submission" date="2021-01" db="EMBL/GenBank/DDBJ databases">
        <authorList>
            <person name="Kaushik A."/>
        </authorList>
    </citation>
    <scope>NUCLEOTIDE SEQUENCE</scope>
    <source>
        <strain evidence="1">AG1-1C</strain>
    </source>
</reference>
<evidence type="ECO:0000313" key="1">
    <source>
        <dbReference type="EMBL" id="CAE6383234.1"/>
    </source>
</evidence>
<evidence type="ECO:0008006" key="3">
    <source>
        <dbReference type="Google" id="ProtNLM"/>
    </source>
</evidence>
<comment type="caution">
    <text evidence="1">The sequence shown here is derived from an EMBL/GenBank/DDBJ whole genome shotgun (WGS) entry which is preliminary data.</text>
</comment>
<accession>A0A8H2WIC3</accession>
<evidence type="ECO:0000313" key="2">
    <source>
        <dbReference type="Proteomes" id="UP000663846"/>
    </source>
</evidence>
<dbReference type="EMBL" id="CAJMWS010000226">
    <property type="protein sequence ID" value="CAE6383234.1"/>
    <property type="molecule type" value="Genomic_DNA"/>
</dbReference>
<organism evidence="1 2">
    <name type="scientific">Rhizoctonia solani</name>
    <dbReference type="NCBI Taxonomy" id="456999"/>
    <lineage>
        <taxon>Eukaryota</taxon>
        <taxon>Fungi</taxon>
        <taxon>Dikarya</taxon>
        <taxon>Basidiomycota</taxon>
        <taxon>Agaricomycotina</taxon>
        <taxon>Agaricomycetes</taxon>
        <taxon>Cantharellales</taxon>
        <taxon>Ceratobasidiaceae</taxon>
        <taxon>Rhizoctonia</taxon>
    </lineage>
</organism>
<dbReference type="AlphaFoldDB" id="A0A8H2WIC3"/>
<proteinExistence type="predicted"/>
<dbReference type="Proteomes" id="UP000663846">
    <property type="component" value="Unassembled WGS sequence"/>
</dbReference>
<protein>
    <recommendedName>
        <fullName evidence="3">F-box domain-containing protein</fullName>
    </recommendedName>
</protein>
<dbReference type="Gene3D" id="1.20.1280.50">
    <property type="match status" value="1"/>
</dbReference>
<gene>
    <name evidence="1" type="ORF">RDB_LOCUS36169</name>
</gene>
<name>A0A8H2WIC3_9AGAM</name>
<sequence>MIDKLSAASNRLRDALDHYLDVCLEMERALEANPQIAFVDPADRMSCELDMLSSHVEIIGKAKAKINRARNWSSALPINKMPIEIIMQIFQWVVHSEYFCANSNRRSTIIFSPKYPELLTHVCSRWRRILISSPQFWSHIDFNFWASDYQRLCDRAERHLARAGERPVHVHHVFSINRGIKVIPRPMNTFVLAGSRACAIEAEVLVDLEFAPSQLYDSLLHACFHGCVPGKLKSLTLSLQQTLPFGLASVEHVTDPTSNEENIFSLVTSLRSNGLYIPWTSSVYNGLVELVLMPAGSISISESQLIAILAASPGLQILEVDIPITQPEPLTDLHVSIPIHLNHLSDLKSGSSSLFQLLAPGARALNLTILKSSTFPFKSNQISDFFAHSNVTTIGITEWESYTQLFDVLELVPRAQVAVMSACHRDVELGEVPPLRSSLYALVMTQNKYLRLEDLQKLSKTLRLQQMRLLKNDMIFYNNKPVYNGHYNMVHNEEAFKSLQSICPHVEIKSSI</sequence>